<proteinExistence type="predicted"/>
<dbReference type="Proteomes" id="UP001322785">
    <property type="component" value="Plasmid pRinCIP108029b"/>
</dbReference>
<sequence>MQARRHHVISLGIVLAVVGAVAPLAAMAYASWQIAIAKELSILRDHAVSVTERARFTFSDARQALVDMNAANVAPCSQERIALMRKMTMNTVSVEEIGYFEGGNLKCTSWGITEADIPKEGGDYTTSNGVQVHLRILPLISRGNSMTELSLAVRAFEVCRCRAASGDITRPL</sequence>
<evidence type="ECO:0000313" key="2">
    <source>
        <dbReference type="EMBL" id="WRW39833.1"/>
    </source>
</evidence>
<gene>
    <name evidence="2" type="ORF">U5G49_005190</name>
</gene>
<dbReference type="Pfam" id="PF12792">
    <property type="entry name" value="CSS-motif"/>
    <property type="match status" value="1"/>
</dbReference>
<keyword evidence="2" id="KW-0614">Plasmid</keyword>
<dbReference type="RefSeq" id="WP_210262171.1">
    <property type="nucleotide sequence ID" value="NZ_BSOQ01000002.1"/>
</dbReference>
<dbReference type="InterPro" id="IPR024744">
    <property type="entry name" value="CSS-motif_dom"/>
</dbReference>
<protein>
    <submittedName>
        <fullName evidence="2">CSS-motif domain-containing protein</fullName>
    </submittedName>
</protein>
<evidence type="ECO:0000259" key="1">
    <source>
        <dbReference type="Pfam" id="PF12792"/>
    </source>
</evidence>
<name>A0ABZ1DWS2_9HYPH</name>
<keyword evidence="3" id="KW-1185">Reference proteome</keyword>
<accession>A0ABZ1DWS2</accession>
<geneLocation type="plasmid" evidence="2 3">
    <name>pRinCIP108029b</name>
</geneLocation>
<dbReference type="EMBL" id="CP140636">
    <property type="protein sequence ID" value="WRW39833.1"/>
    <property type="molecule type" value="Genomic_DNA"/>
</dbReference>
<reference evidence="2 3" key="1">
    <citation type="submission" date="2023-12" db="EMBL/GenBank/DDBJ databases">
        <authorList>
            <person name="Menendez E."/>
            <person name="Kaur S."/>
            <person name="Flores-Felix J.D."/>
            <person name="diCenzo G.C."/>
            <person name="Peix A."/>
            <person name="Velazquez E."/>
        </authorList>
    </citation>
    <scope>NUCLEOTIDE SEQUENCE [LARGE SCALE GENOMIC DNA]</scope>
    <source>
        <strain evidence="2 3">CIP 108029</strain>
        <plasmid evidence="2 3">pRinCIP108029b</plasmid>
    </source>
</reference>
<organism evidence="2 3">
    <name type="scientific">Rhizobium indigoferae</name>
    <dbReference type="NCBI Taxonomy" id="158891"/>
    <lineage>
        <taxon>Bacteria</taxon>
        <taxon>Pseudomonadati</taxon>
        <taxon>Pseudomonadota</taxon>
        <taxon>Alphaproteobacteria</taxon>
        <taxon>Hyphomicrobiales</taxon>
        <taxon>Rhizobiaceae</taxon>
        <taxon>Rhizobium/Agrobacterium group</taxon>
        <taxon>Rhizobium</taxon>
    </lineage>
</organism>
<feature type="domain" description="Putative cyclic diguanylate phosphodiesterase CSS motif-containing" evidence="1">
    <location>
        <begin position="47"/>
        <end position="137"/>
    </location>
</feature>
<evidence type="ECO:0000313" key="3">
    <source>
        <dbReference type="Proteomes" id="UP001322785"/>
    </source>
</evidence>